<keyword evidence="11" id="KW-1185">Reference proteome</keyword>
<dbReference type="GO" id="GO:0046872">
    <property type="term" value="F:metal ion binding"/>
    <property type="evidence" value="ECO:0007669"/>
    <property type="project" value="UniProtKB-KW"/>
</dbReference>
<reference evidence="10 11" key="1">
    <citation type="journal article" date="2018" name="Int. J. Syst. Evol. Microbiol.">
        <title>Bifidobacterium callitrichidarum sp. nov. from the faeces of the emperor tamarin (Saguinus imperator).</title>
        <authorList>
            <person name="Modesto M."/>
            <person name="Michelini S."/>
            <person name="Sansosti M.C."/>
            <person name="De Filippo C."/>
            <person name="Cavalieri D."/>
            <person name="Qvirist L."/>
            <person name="Andlid T."/>
            <person name="Spiezio C."/>
            <person name="Sandri C."/>
            <person name="Pascarelli S."/>
            <person name="Sgorbati B."/>
            <person name="Mattarelli P."/>
        </authorList>
    </citation>
    <scope>NUCLEOTIDE SEQUENCE [LARGE SCALE GENOMIC DNA]</scope>
    <source>
        <strain evidence="10 11">TRI 5</strain>
    </source>
</reference>
<evidence type="ECO:0000256" key="6">
    <source>
        <dbReference type="ARBA" id="ARBA00022833"/>
    </source>
</evidence>
<dbReference type="PANTHER" id="PTHR36447:SF2">
    <property type="entry name" value="BETA-GALACTOSIDASE YESZ"/>
    <property type="match status" value="1"/>
</dbReference>
<name>A0A2U2ND88_9BIFI</name>
<evidence type="ECO:0000256" key="5">
    <source>
        <dbReference type="ARBA" id="ARBA00022801"/>
    </source>
</evidence>
<keyword evidence="7" id="KW-0326">Glycosidase</keyword>
<evidence type="ECO:0000256" key="3">
    <source>
        <dbReference type="ARBA" id="ARBA00012756"/>
    </source>
</evidence>
<dbReference type="GO" id="GO:0009341">
    <property type="term" value="C:beta-galactosidase complex"/>
    <property type="evidence" value="ECO:0007669"/>
    <property type="project" value="InterPro"/>
</dbReference>
<proteinExistence type="inferred from homology"/>
<dbReference type="CDD" id="cd03143">
    <property type="entry name" value="A4_beta-galactosidase_middle_domain"/>
    <property type="match status" value="1"/>
</dbReference>
<evidence type="ECO:0000256" key="4">
    <source>
        <dbReference type="ARBA" id="ARBA00022723"/>
    </source>
</evidence>
<dbReference type="InterPro" id="IPR017853">
    <property type="entry name" value="GH"/>
</dbReference>
<dbReference type="InterPro" id="IPR003476">
    <property type="entry name" value="Glyco_hydro_42"/>
</dbReference>
<organism evidence="10 11">
    <name type="scientific">Bifidobacterium callitrichidarum</name>
    <dbReference type="NCBI Taxonomy" id="2052941"/>
    <lineage>
        <taxon>Bacteria</taxon>
        <taxon>Bacillati</taxon>
        <taxon>Actinomycetota</taxon>
        <taxon>Actinomycetes</taxon>
        <taxon>Bifidobacteriales</taxon>
        <taxon>Bifidobacteriaceae</taxon>
        <taxon>Bifidobacterium</taxon>
    </lineage>
</organism>
<dbReference type="InterPro" id="IPR029062">
    <property type="entry name" value="Class_I_gatase-like"/>
</dbReference>
<dbReference type="Proteomes" id="UP000245876">
    <property type="component" value="Unassembled WGS sequence"/>
</dbReference>
<comment type="similarity">
    <text evidence="2">Belongs to the glycosyl hydrolase 42 family.</text>
</comment>
<dbReference type="InterPro" id="IPR013738">
    <property type="entry name" value="Beta_galactosidase_Trimer"/>
</dbReference>
<feature type="domain" description="Beta-galactosidase trimerisation" evidence="9">
    <location>
        <begin position="474"/>
        <end position="637"/>
    </location>
</feature>
<feature type="domain" description="Glycoside hydrolase family 42 N-terminal" evidence="8">
    <location>
        <begin position="11"/>
        <end position="380"/>
    </location>
</feature>
<evidence type="ECO:0000256" key="7">
    <source>
        <dbReference type="ARBA" id="ARBA00023295"/>
    </source>
</evidence>
<gene>
    <name evidence="10" type="ORF">DF196_00275</name>
</gene>
<accession>A0A2U2ND88</accession>
<dbReference type="Gene3D" id="3.20.20.80">
    <property type="entry name" value="Glycosidases"/>
    <property type="match status" value="1"/>
</dbReference>
<dbReference type="GO" id="GO:0005975">
    <property type="term" value="P:carbohydrate metabolic process"/>
    <property type="evidence" value="ECO:0007669"/>
    <property type="project" value="InterPro"/>
</dbReference>
<keyword evidence="4" id="KW-0479">Metal-binding</keyword>
<dbReference type="SUPFAM" id="SSF51445">
    <property type="entry name" value="(Trans)glycosidases"/>
    <property type="match status" value="1"/>
</dbReference>
<dbReference type="EMBL" id="QFFM01000001">
    <property type="protein sequence ID" value="PWG66994.1"/>
    <property type="molecule type" value="Genomic_DNA"/>
</dbReference>
<evidence type="ECO:0000259" key="8">
    <source>
        <dbReference type="Pfam" id="PF02449"/>
    </source>
</evidence>
<comment type="catalytic activity">
    <reaction evidence="1">
        <text>Hydrolysis of terminal non-reducing beta-D-galactose residues in beta-D-galactosides.</text>
        <dbReference type="EC" id="3.2.1.23"/>
    </reaction>
</comment>
<evidence type="ECO:0000259" key="9">
    <source>
        <dbReference type="Pfam" id="PF08532"/>
    </source>
</evidence>
<dbReference type="InterPro" id="IPR013529">
    <property type="entry name" value="Glyco_hydro_42_N"/>
</dbReference>
<dbReference type="Gene3D" id="3.40.50.880">
    <property type="match status" value="1"/>
</dbReference>
<sequence>MINQVLFGAAYYDEYMPYDRLDEDIAMLKAAHMNTVRIAESTWATMEPHPGEFNFVHIDRVIDAMEAASINVIVGTPTYAVPAWLTRQHPEILVRQHTGQRRYGSRQIMDIINVDFRSAAERVIRALVAHVAGRKSVIGFQLDNETKFYDALNDDMQQAFIADLRSRFNDDLDAINAAFGLNYWSNRITSWEDFPDLTETINGSLAGVFDRFRRGVVTEYLNWQAAIVREYARNGQFITQNQDLEWRGYSYGIQPNADHFSNAGCLDYSGVDIYHPTESRLTGKEIAFGGDLARSTKGGRNYLLLETEAQGQNGWLPYPGQLRLQAYSHLASGSNSVMYWHWHSIHNSFETYWKGILSHDFEPNLVYAEAARIGKEINQIGYRLVNLEKHNRVALIISNDSLSALNRFTLETGFPKPSLYSDDNFGLLTYNDVVRWIYDSLYENNIEVDILSGDYVCSTIEDFDSEETTPIITADKLAKYNLVITPALYCASQSLIDLLRGYVANGGHLLSSFRSFVANRDVTVWHDRQPHGLSDVFGIRVGEYTRTDDGSALCLAADGPLSVSADGMDLRIHGIMELLEPVDGTQIVARYAQSEWHMYAAVTRNTFGRGWAEWIGTMISADMIRAVIRDAALSAGIRNKAMELANKITVRQGVNKEGRSLIYMLNYTSQIVRCNSMFCGIDLLSNEHIALGQHIAIDPWGVKIIEEY</sequence>
<keyword evidence="5" id="KW-0378">Hydrolase</keyword>
<dbReference type="GO" id="GO:0004565">
    <property type="term" value="F:beta-galactosidase activity"/>
    <property type="evidence" value="ECO:0007669"/>
    <property type="project" value="UniProtKB-EC"/>
</dbReference>
<dbReference type="OrthoDB" id="9800974at2"/>
<evidence type="ECO:0000256" key="1">
    <source>
        <dbReference type="ARBA" id="ARBA00001412"/>
    </source>
</evidence>
<dbReference type="RefSeq" id="WP_109055941.1">
    <property type="nucleotide sequence ID" value="NZ_QFFM01000001.1"/>
</dbReference>
<comment type="caution">
    <text evidence="10">The sequence shown here is derived from an EMBL/GenBank/DDBJ whole genome shotgun (WGS) entry which is preliminary data.</text>
</comment>
<dbReference type="SUPFAM" id="SSF52317">
    <property type="entry name" value="Class I glutamine amidotransferase-like"/>
    <property type="match status" value="1"/>
</dbReference>
<dbReference type="Pfam" id="PF02449">
    <property type="entry name" value="Glyco_hydro_42"/>
    <property type="match status" value="1"/>
</dbReference>
<dbReference type="AlphaFoldDB" id="A0A2U2ND88"/>
<dbReference type="Pfam" id="PF08532">
    <property type="entry name" value="Glyco_hydro_42M"/>
    <property type="match status" value="1"/>
</dbReference>
<dbReference type="PANTHER" id="PTHR36447">
    <property type="entry name" value="BETA-GALACTOSIDASE GANA"/>
    <property type="match status" value="1"/>
</dbReference>
<evidence type="ECO:0000313" key="11">
    <source>
        <dbReference type="Proteomes" id="UP000245876"/>
    </source>
</evidence>
<evidence type="ECO:0000256" key="2">
    <source>
        <dbReference type="ARBA" id="ARBA00005940"/>
    </source>
</evidence>
<protein>
    <recommendedName>
        <fullName evidence="3">beta-galactosidase</fullName>
        <ecNumber evidence="3">3.2.1.23</ecNumber>
    </recommendedName>
</protein>
<evidence type="ECO:0000313" key="10">
    <source>
        <dbReference type="EMBL" id="PWG66994.1"/>
    </source>
</evidence>
<keyword evidence="6" id="KW-0862">Zinc</keyword>
<dbReference type="EC" id="3.2.1.23" evidence="3"/>